<proteinExistence type="predicted"/>
<reference evidence="2" key="1">
    <citation type="submission" date="2014-11" db="EMBL/GenBank/DDBJ databases">
        <authorList>
            <person name="Amaro Gonzalez C."/>
        </authorList>
    </citation>
    <scope>NUCLEOTIDE SEQUENCE</scope>
</reference>
<keyword evidence="1" id="KW-1133">Transmembrane helix</keyword>
<accession>A0A0E9QRJ4</accession>
<reference evidence="2" key="2">
    <citation type="journal article" date="2015" name="Fish Shellfish Immunol.">
        <title>Early steps in the European eel (Anguilla anguilla)-Vibrio vulnificus interaction in the gills: Role of the RtxA13 toxin.</title>
        <authorList>
            <person name="Callol A."/>
            <person name="Pajuelo D."/>
            <person name="Ebbesson L."/>
            <person name="Teles M."/>
            <person name="MacKenzie S."/>
            <person name="Amaro C."/>
        </authorList>
    </citation>
    <scope>NUCLEOTIDE SEQUENCE</scope>
</reference>
<sequence length="51" mass="6139">MLNFKRHKWPFRVCLVISNIMMLLFSINCNARQSLPLLSDILLFLQRRFNS</sequence>
<dbReference type="AlphaFoldDB" id="A0A0E9QRJ4"/>
<keyword evidence="1" id="KW-0812">Transmembrane</keyword>
<name>A0A0E9QRJ4_ANGAN</name>
<organism evidence="2">
    <name type="scientific">Anguilla anguilla</name>
    <name type="common">European freshwater eel</name>
    <name type="synonym">Muraena anguilla</name>
    <dbReference type="NCBI Taxonomy" id="7936"/>
    <lineage>
        <taxon>Eukaryota</taxon>
        <taxon>Metazoa</taxon>
        <taxon>Chordata</taxon>
        <taxon>Craniata</taxon>
        <taxon>Vertebrata</taxon>
        <taxon>Euteleostomi</taxon>
        <taxon>Actinopterygii</taxon>
        <taxon>Neopterygii</taxon>
        <taxon>Teleostei</taxon>
        <taxon>Anguilliformes</taxon>
        <taxon>Anguillidae</taxon>
        <taxon>Anguilla</taxon>
    </lineage>
</organism>
<feature type="transmembrane region" description="Helical" evidence="1">
    <location>
        <begin position="9"/>
        <end position="27"/>
    </location>
</feature>
<dbReference type="EMBL" id="GBXM01089702">
    <property type="protein sequence ID" value="JAH18875.1"/>
    <property type="molecule type" value="Transcribed_RNA"/>
</dbReference>
<keyword evidence="1" id="KW-0472">Membrane</keyword>
<evidence type="ECO:0000313" key="2">
    <source>
        <dbReference type="EMBL" id="JAH18875.1"/>
    </source>
</evidence>
<evidence type="ECO:0000256" key="1">
    <source>
        <dbReference type="SAM" id="Phobius"/>
    </source>
</evidence>
<protein>
    <submittedName>
        <fullName evidence="2">Uncharacterized protein</fullName>
    </submittedName>
</protein>